<comment type="caution">
    <text evidence="2">The sequence shown here is derived from an EMBL/GenBank/DDBJ whole genome shotgun (WGS) entry which is preliminary data.</text>
</comment>
<dbReference type="EMBL" id="JACAZH010000001">
    <property type="protein sequence ID" value="KAF7378500.1"/>
    <property type="molecule type" value="Genomic_DNA"/>
</dbReference>
<keyword evidence="1" id="KW-1133">Transmembrane helix</keyword>
<name>A0A8H6ZN53_9AGAR</name>
<keyword evidence="1" id="KW-0812">Transmembrane</keyword>
<reference evidence="2" key="1">
    <citation type="submission" date="2020-05" db="EMBL/GenBank/DDBJ databases">
        <title>Mycena genomes resolve the evolution of fungal bioluminescence.</title>
        <authorList>
            <person name="Tsai I.J."/>
        </authorList>
    </citation>
    <scope>NUCLEOTIDE SEQUENCE</scope>
    <source>
        <strain evidence="2">160909Yilan</strain>
    </source>
</reference>
<dbReference type="OrthoDB" id="3174341at2759"/>
<feature type="transmembrane region" description="Helical" evidence="1">
    <location>
        <begin position="176"/>
        <end position="198"/>
    </location>
</feature>
<feature type="transmembrane region" description="Helical" evidence="1">
    <location>
        <begin position="253"/>
        <end position="272"/>
    </location>
</feature>
<feature type="transmembrane region" description="Helical" evidence="1">
    <location>
        <begin position="136"/>
        <end position="156"/>
    </location>
</feature>
<keyword evidence="1" id="KW-0472">Membrane</keyword>
<protein>
    <submittedName>
        <fullName evidence="2">Uncharacterized protein</fullName>
    </submittedName>
</protein>
<evidence type="ECO:0000256" key="1">
    <source>
        <dbReference type="SAM" id="Phobius"/>
    </source>
</evidence>
<feature type="transmembrane region" description="Helical" evidence="1">
    <location>
        <begin position="110"/>
        <end position="129"/>
    </location>
</feature>
<evidence type="ECO:0000313" key="2">
    <source>
        <dbReference type="EMBL" id="KAF7378500.1"/>
    </source>
</evidence>
<proteinExistence type="predicted"/>
<keyword evidence="3" id="KW-1185">Reference proteome</keyword>
<sequence length="330" mass="37418">MQIARDVGPGLDGQDIYNLKILFLQLAAAAISYGVFLCIGTMSSYTLIRKGLRGRRPRQALLAITVIMLLSATAHIALFMAYIIIQFPTLAADYVNPIQMLRRLDISQTWLRRITYFLSDVIVVWRAWVIWGNNRVVHVALAICLAATGVTSLTLAVFNTKSEFQGTHYSRDTKNFLGTFCLLVTNFFVTVLITYKLWQYRRNVKKYINRPSNANTKIENILILLMETGGLYCVFWILLMIGDYGYYGPQFEFEWFQPNISGIYPTIIIFMVSRQMMLSNEVLGNPSPPRLNSSGPTIWDATPSATGFSESETLPQIRDNSSVMLKFGQK</sequence>
<accession>A0A8H6ZN53</accession>
<feature type="transmembrane region" description="Helical" evidence="1">
    <location>
        <begin position="21"/>
        <end position="48"/>
    </location>
</feature>
<evidence type="ECO:0000313" key="3">
    <source>
        <dbReference type="Proteomes" id="UP000623467"/>
    </source>
</evidence>
<dbReference type="AlphaFoldDB" id="A0A8H6ZN53"/>
<feature type="transmembrane region" description="Helical" evidence="1">
    <location>
        <begin position="218"/>
        <end position="241"/>
    </location>
</feature>
<organism evidence="2 3">
    <name type="scientific">Mycena sanguinolenta</name>
    <dbReference type="NCBI Taxonomy" id="230812"/>
    <lineage>
        <taxon>Eukaryota</taxon>
        <taxon>Fungi</taxon>
        <taxon>Dikarya</taxon>
        <taxon>Basidiomycota</taxon>
        <taxon>Agaricomycotina</taxon>
        <taxon>Agaricomycetes</taxon>
        <taxon>Agaricomycetidae</taxon>
        <taxon>Agaricales</taxon>
        <taxon>Marasmiineae</taxon>
        <taxon>Mycenaceae</taxon>
        <taxon>Mycena</taxon>
    </lineage>
</organism>
<gene>
    <name evidence="2" type="ORF">MSAN_00277500</name>
</gene>
<feature type="transmembrane region" description="Helical" evidence="1">
    <location>
        <begin position="60"/>
        <end position="85"/>
    </location>
</feature>
<dbReference type="Proteomes" id="UP000623467">
    <property type="component" value="Unassembled WGS sequence"/>
</dbReference>